<sequence length="113" mass="11483">MPLGGVPRSEVGCVRGAGIGGREGKECPGLTPFAPMWPCVIFIDHGSDVIRVKRHDEPPPGAGAGDARAALVRDRRAAPPGLARLGALTAARRALSSRTAGRSPGARAAAGAR</sequence>
<organism evidence="2 3">
    <name type="scientific">Streptomyces cinnamoneus</name>
    <name type="common">Streptoverticillium cinnamoneum</name>
    <dbReference type="NCBI Taxonomy" id="53446"/>
    <lineage>
        <taxon>Bacteria</taxon>
        <taxon>Bacillati</taxon>
        <taxon>Actinomycetota</taxon>
        <taxon>Actinomycetes</taxon>
        <taxon>Kitasatosporales</taxon>
        <taxon>Streptomycetaceae</taxon>
        <taxon>Streptomyces</taxon>
        <taxon>Streptomyces cinnamoneus group</taxon>
    </lineage>
</organism>
<dbReference type="AlphaFoldDB" id="A0A918TDF2"/>
<dbReference type="Proteomes" id="UP000646244">
    <property type="component" value="Unassembled WGS sequence"/>
</dbReference>
<proteinExistence type="predicted"/>
<feature type="region of interest" description="Disordered" evidence="1">
    <location>
        <begin position="94"/>
        <end position="113"/>
    </location>
</feature>
<gene>
    <name evidence="2" type="ORF">GCM10010507_13670</name>
</gene>
<dbReference type="EMBL" id="BMVB01000003">
    <property type="protein sequence ID" value="GHC40697.1"/>
    <property type="molecule type" value="Genomic_DNA"/>
</dbReference>
<evidence type="ECO:0000313" key="3">
    <source>
        <dbReference type="Proteomes" id="UP000646244"/>
    </source>
</evidence>
<accession>A0A918TDF2</accession>
<protein>
    <submittedName>
        <fullName evidence="2">Uncharacterized protein</fullName>
    </submittedName>
</protein>
<comment type="caution">
    <text evidence="2">The sequence shown here is derived from an EMBL/GenBank/DDBJ whole genome shotgun (WGS) entry which is preliminary data.</text>
</comment>
<name>A0A918TDF2_STRCJ</name>
<reference evidence="2" key="2">
    <citation type="submission" date="2020-09" db="EMBL/GenBank/DDBJ databases">
        <authorList>
            <person name="Sun Q."/>
            <person name="Ohkuma M."/>
        </authorList>
    </citation>
    <scope>NUCLEOTIDE SEQUENCE</scope>
    <source>
        <strain evidence="2">JCM 4633</strain>
    </source>
</reference>
<evidence type="ECO:0000256" key="1">
    <source>
        <dbReference type="SAM" id="MobiDB-lite"/>
    </source>
</evidence>
<reference evidence="2" key="1">
    <citation type="journal article" date="2014" name="Int. J. Syst. Evol. Microbiol.">
        <title>Complete genome sequence of Corynebacterium casei LMG S-19264T (=DSM 44701T), isolated from a smear-ripened cheese.</title>
        <authorList>
            <consortium name="US DOE Joint Genome Institute (JGI-PGF)"/>
            <person name="Walter F."/>
            <person name="Albersmeier A."/>
            <person name="Kalinowski J."/>
            <person name="Ruckert C."/>
        </authorList>
    </citation>
    <scope>NUCLEOTIDE SEQUENCE</scope>
    <source>
        <strain evidence="2">JCM 4633</strain>
    </source>
</reference>
<evidence type="ECO:0000313" key="2">
    <source>
        <dbReference type="EMBL" id="GHC40697.1"/>
    </source>
</evidence>